<dbReference type="Pfam" id="PF21880">
    <property type="entry name" value="DUF6916"/>
    <property type="match status" value="1"/>
</dbReference>
<evidence type="ECO:0000259" key="1">
    <source>
        <dbReference type="Pfam" id="PF21880"/>
    </source>
</evidence>
<sequence length="93" mass="10493">MDKFTFENVESAQGAVVKVAGQDGEVELEVSTVDRTKLNGEQWDAFRVMLKGKADEPLEQGTYRLTHEAFGEAELFLSPNSETEYEIYITTQK</sequence>
<comment type="caution">
    <text evidence="2">The sequence shown here is derived from an EMBL/GenBank/DDBJ whole genome shotgun (WGS) entry which is preliminary data.</text>
</comment>
<proteinExistence type="predicted"/>
<dbReference type="EMBL" id="AQGV01000012">
    <property type="protein sequence ID" value="MBE0368007.1"/>
    <property type="molecule type" value="Genomic_DNA"/>
</dbReference>
<gene>
    <name evidence="2" type="ORF">PAUR_a1503</name>
</gene>
<keyword evidence="3" id="KW-1185">Reference proteome</keyword>
<reference evidence="2 3" key="1">
    <citation type="submission" date="2015-03" db="EMBL/GenBank/DDBJ databases">
        <title>Genome sequence of Pseudoalteromonas aurantia.</title>
        <authorList>
            <person name="Xie B.-B."/>
            <person name="Rong J.-C."/>
            <person name="Qin Q.-L."/>
            <person name="Zhang Y.-Z."/>
        </authorList>
    </citation>
    <scope>NUCLEOTIDE SEQUENCE [LARGE SCALE GENOMIC DNA]</scope>
    <source>
        <strain evidence="2 3">208</strain>
    </source>
</reference>
<evidence type="ECO:0000313" key="2">
    <source>
        <dbReference type="EMBL" id="MBE0368007.1"/>
    </source>
</evidence>
<feature type="domain" description="DUF6916" evidence="1">
    <location>
        <begin position="4"/>
        <end position="87"/>
    </location>
</feature>
<name>A0ABR9EAJ3_9GAMM</name>
<dbReference type="InterPro" id="IPR054209">
    <property type="entry name" value="DUF6916"/>
</dbReference>
<dbReference type="Proteomes" id="UP000615755">
    <property type="component" value="Unassembled WGS sequence"/>
</dbReference>
<evidence type="ECO:0000313" key="3">
    <source>
        <dbReference type="Proteomes" id="UP000615755"/>
    </source>
</evidence>
<dbReference type="RefSeq" id="WP_192507356.1">
    <property type="nucleotide sequence ID" value="NZ_AQGV01000012.1"/>
</dbReference>
<accession>A0ABR9EAJ3</accession>
<organism evidence="2 3">
    <name type="scientific">Pseudoalteromonas aurantia 208</name>
    <dbReference type="NCBI Taxonomy" id="1314867"/>
    <lineage>
        <taxon>Bacteria</taxon>
        <taxon>Pseudomonadati</taxon>
        <taxon>Pseudomonadota</taxon>
        <taxon>Gammaproteobacteria</taxon>
        <taxon>Alteromonadales</taxon>
        <taxon>Pseudoalteromonadaceae</taxon>
        <taxon>Pseudoalteromonas</taxon>
    </lineage>
</organism>
<protein>
    <recommendedName>
        <fullName evidence="1">DUF6916 domain-containing protein</fullName>
    </recommendedName>
</protein>